<dbReference type="PIRSF" id="PIRSF010607">
    <property type="entry name" value="Txn_repr_CtsR"/>
    <property type="match status" value="1"/>
</dbReference>
<sequence>MRSRNISNLIEHYLKKIMADDDQIEIRRSSIAHLFNVVPSQINYVIRTRFTIPNGYLVESKRGGGGYIRIEHVKLLDNLGILDLLTQVIGTHLSEKKGVSIVHTLVRHDILSHKEANIVIASISKRTLCIGNTALENEIRARILISILNHLRYES</sequence>
<dbReference type="RefSeq" id="WP_133441359.1">
    <property type="nucleotide sequence ID" value="NZ_CP034726.1"/>
</dbReference>
<dbReference type="InterPro" id="IPR040465">
    <property type="entry name" value="CtsR_N"/>
</dbReference>
<keyword evidence="3 7" id="KW-0678">Repressor</keyword>
<dbReference type="GO" id="GO:0006355">
    <property type="term" value="P:regulation of DNA-templated transcription"/>
    <property type="evidence" value="ECO:0007669"/>
    <property type="project" value="UniProtKB-UniRule"/>
</dbReference>
<evidence type="ECO:0000256" key="7">
    <source>
        <dbReference type="PIRNR" id="PIRNR010607"/>
    </source>
</evidence>
<dbReference type="OrthoDB" id="1680813at2"/>
<dbReference type="Gene3D" id="3.30.56.130">
    <property type="entry name" value="Transcriptional regulator CtsR, winged HTH domain"/>
    <property type="match status" value="1"/>
</dbReference>
<organism evidence="10 11">
    <name type="scientific">Acetilactobacillus jinshanensis</name>
    <dbReference type="NCBI Taxonomy" id="1720083"/>
    <lineage>
        <taxon>Bacteria</taxon>
        <taxon>Bacillati</taxon>
        <taxon>Bacillota</taxon>
        <taxon>Bacilli</taxon>
        <taxon>Lactobacillales</taxon>
        <taxon>Lactobacillaceae</taxon>
        <taxon>Acetilactobacillus</taxon>
    </lineage>
</organism>
<reference evidence="11" key="1">
    <citation type="submission" date="2018-12" db="EMBL/GenBank/DDBJ databases">
        <title>A new species of lactobacillus.</title>
        <authorList>
            <person name="Jian Y."/>
            <person name="Xin L."/>
            <person name="Hong Z.J."/>
            <person name="Ming L.Z."/>
            <person name="Hong X.Z."/>
        </authorList>
    </citation>
    <scope>NUCLEOTIDE SEQUENCE [LARGE SCALE GENOMIC DNA]</scope>
    <source>
        <strain evidence="11">HSLZ-75</strain>
    </source>
</reference>
<evidence type="ECO:0000259" key="9">
    <source>
        <dbReference type="Pfam" id="PF17727"/>
    </source>
</evidence>
<dbReference type="Proteomes" id="UP000294321">
    <property type="component" value="Chromosome"/>
</dbReference>
<evidence type="ECO:0000256" key="2">
    <source>
        <dbReference type="ARBA" id="ARBA00014129"/>
    </source>
</evidence>
<evidence type="ECO:0000256" key="4">
    <source>
        <dbReference type="ARBA" id="ARBA00023015"/>
    </source>
</evidence>
<evidence type="ECO:0000256" key="3">
    <source>
        <dbReference type="ARBA" id="ARBA00022491"/>
    </source>
</evidence>
<dbReference type="Gene3D" id="1.10.1200.150">
    <property type="entry name" value="Transcriptional regulator CtsR, C-terminal domain"/>
    <property type="match status" value="1"/>
</dbReference>
<name>A0A4P6ZJL7_9LACO</name>
<evidence type="ECO:0000313" key="10">
    <source>
        <dbReference type="EMBL" id="QBP17814.1"/>
    </source>
</evidence>
<gene>
    <name evidence="10" type="ORF">ELX58_01265</name>
</gene>
<keyword evidence="11" id="KW-1185">Reference proteome</keyword>
<keyword evidence="5 7" id="KW-0238">DNA-binding</keyword>
<evidence type="ECO:0000256" key="5">
    <source>
        <dbReference type="ARBA" id="ARBA00023125"/>
    </source>
</evidence>
<accession>A0A4P6ZJL7</accession>
<dbReference type="InterPro" id="IPR041473">
    <property type="entry name" value="CtsR_C"/>
</dbReference>
<evidence type="ECO:0000259" key="8">
    <source>
        <dbReference type="Pfam" id="PF05848"/>
    </source>
</evidence>
<keyword evidence="6 7" id="KW-0804">Transcription</keyword>
<dbReference type="InterPro" id="IPR008463">
    <property type="entry name" value="CtsR"/>
</dbReference>
<dbReference type="KEGG" id="lji:ELX58_01265"/>
<evidence type="ECO:0000256" key="1">
    <source>
        <dbReference type="ARBA" id="ARBA00010189"/>
    </source>
</evidence>
<evidence type="ECO:0000256" key="6">
    <source>
        <dbReference type="ARBA" id="ARBA00023163"/>
    </source>
</evidence>
<comment type="similarity">
    <text evidence="1 7">Belongs to the CtsR family.</text>
</comment>
<feature type="domain" description="CtsR C-terminal dimerization" evidence="9">
    <location>
        <begin position="78"/>
        <end position="149"/>
    </location>
</feature>
<dbReference type="Pfam" id="PF17727">
    <property type="entry name" value="CtsR_C"/>
    <property type="match status" value="1"/>
</dbReference>
<dbReference type="GO" id="GO:0003677">
    <property type="term" value="F:DNA binding"/>
    <property type="evidence" value="ECO:0007669"/>
    <property type="project" value="UniProtKB-UniRule"/>
</dbReference>
<dbReference type="EMBL" id="CP034726">
    <property type="protein sequence ID" value="QBP17814.1"/>
    <property type="molecule type" value="Genomic_DNA"/>
</dbReference>
<protein>
    <recommendedName>
        <fullName evidence="2 7">Transcriptional regulator CtsR</fullName>
    </recommendedName>
</protein>
<evidence type="ECO:0000313" key="11">
    <source>
        <dbReference type="Proteomes" id="UP000294321"/>
    </source>
</evidence>
<keyword evidence="4 7" id="KW-0805">Transcription regulation</keyword>
<dbReference type="InterPro" id="IPR041902">
    <property type="entry name" value="CtsR_N_sf"/>
</dbReference>
<dbReference type="AlphaFoldDB" id="A0A4P6ZJL7"/>
<feature type="domain" description="CtsR N-terminal HTH" evidence="8">
    <location>
        <begin position="5"/>
        <end position="74"/>
    </location>
</feature>
<dbReference type="InterPro" id="IPR041908">
    <property type="entry name" value="CtsR_C_sf"/>
</dbReference>
<dbReference type="Pfam" id="PF05848">
    <property type="entry name" value="CtsR"/>
    <property type="match status" value="1"/>
</dbReference>
<proteinExistence type="inferred from homology"/>